<dbReference type="RefSeq" id="WP_145118725.1">
    <property type="nucleotide sequence ID" value="NZ_CP036261.1"/>
</dbReference>
<evidence type="ECO:0000313" key="4">
    <source>
        <dbReference type="Proteomes" id="UP000319557"/>
    </source>
</evidence>
<feature type="region of interest" description="Disordered" evidence="1">
    <location>
        <begin position="1"/>
        <end position="33"/>
    </location>
</feature>
<dbReference type="AlphaFoldDB" id="A0A517LX49"/>
<proteinExistence type="predicted"/>
<dbReference type="OrthoDB" id="280272at2"/>
<protein>
    <recommendedName>
        <fullName evidence="2">Flagellar protein FlgJ N-terminal domain-containing protein</fullName>
    </recommendedName>
</protein>
<name>A0A517LX49_9BACT</name>
<keyword evidence="4" id="KW-1185">Reference proteome</keyword>
<organism evidence="3 4">
    <name type="scientific">Rosistilla ulvae</name>
    <dbReference type="NCBI Taxonomy" id="1930277"/>
    <lineage>
        <taxon>Bacteria</taxon>
        <taxon>Pseudomonadati</taxon>
        <taxon>Planctomycetota</taxon>
        <taxon>Planctomycetia</taxon>
        <taxon>Pirellulales</taxon>
        <taxon>Pirellulaceae</taxon>
        <taxon>Rosistilla</taxon>
    </lineage>
</organism>
<dbReference type="Proteomes" id="UP000319557">
    <property type="component" value="Chromosome"/>
</dbReference>
<evidence type="ECO:0000259" key="2">
    <source>
        <dbReference type="Pfam" id="PF10135"/>
    </source>
</evidence>
<feature type="domain" description="Flagellar protein FlgJ N-terminal" evidence="2">
    <location>
        <begin position="56"/>
        <end position="101"/>
    </location>
</feature>
<sequence length="110" mass="12190">MISGIHNQSLTNQAAAHSKSNLQQSGNSLQAAPADEMQTLFRDFVGKTLFGELMSSMHKTHDKAAYFHGGQAEEIFQQQLDQVMVDEITESSASQIADPMFELFQLSRRG</sequence>
<gene>
    <name evidence="3" type="ORF">EC9_13730</name>
</gene>
<dbReference type="InterPro" id="IPR019301">
    <property type="entry name" value="Flagellar_prot_FlgJ_N"/>
</dbReference>
<dbReference type="Pfam" id="PF10135">
    <property type="entry name" value="Rod-binding"/>
    <property type="match status" value="1"/>
</dbReference>
<feature type="compositionally biased region" description="Polar residues" evidence="1">
    <location>
        <begin position="1"/>
        <end position="30"/>
    </location>
</feature>
<dbReference type="KEGG" id="ruv:EC9_13730"/>
<evidence type="ECO:0000313" key="3">
    <source>
        <dbReference type="EMBL" id="QDS87195.1"/>
    </source>
</evidence>
<reference evidence="3 4" key="1">
    <citation type="submission" date="2019-02" db="EMBL/GenBank/DDBJ databases">
        <title>Deep-cultivation of Planctomycetes and their phenomic and genomic characterization uncovers novel biology.</title>
        <authorList>
            <person name="Wiegand S."/>
            <person name="Jogler M."/>
            <person name="Boedeker C."/>
            <person name="Pinto D."/>
            <person name="Vollmers J."/>
            <person name="Rivas-Marin E."/>
            <person name="Kohn T."/>
            <person name="Peeters S.H."/>
            <person name="Heuer A."/>
            <person name="Rast P."/>
            <person name="Oberbeckmann S."/>
            <person name="Bunk B."/>
            <person name="Jeske O."/>
            <person name="Meyerdierks A."/>
            <person name="Storesund J.E."/>
            <person name="Kallscheuer N."/>
            <person name="Luecker S."/>
            <person name="Lage O.M."/>
            <person name="Pohl T."/>
            <person name="Merkel B.J."/>
            <person name="Hornburger P."/>
            <person name="Mueller R.-W."/>
            <person name="Bruemmer F."/>
            <person name="Labrenz M."/>
            <person name="Spormann A.M."/>
            <person name="Op den Camp H."/>
            <person name="Overmann J."/>
            <person name="Amann R."/>
            <person name="Jetten M.S.M."/>
            <person name="Mascher T."/>
            <person name="Medema M.H."/>
            <person name="Devos D.P."/>
            <person name="Kaster A.-K."/>
            <person name="Ovreas L."/>
            <person name="Rohde M."/>
            <person name="Galperin M.Y."/>
            <person name="Jogler C."/>
        </authorList>
    </citation>
    <scope>NUCLEOTIDE SEQUENCE [LARGE SCALE GENOMIC DNA]</scope>
    <source>
        <strain evidence="3 4">EC9</strain>
    </source>
</reference>
<dbReference type="EMBL" id="CP036261">
    <property type="protein sequence ID" value="QDS87195.1"/>
    <property type="molecule type" value="Genomic_DNA"/>
</dbReference>
<evidence type="ECO:0000256" key="1">
    <source>
        <dbReference type="SAM" id="MobiDB-lite"/>
    </source>
</evidence>
<accession>A0A517LX49</accession>